<dbReference type="AlphaFoldDB" id="A0AAW1CL42"/>
<reference evidence="1 2" key="1">
    <citation type="submission" date="2022-12" db="EMBL/GenBank/DDBJ databases">
        <title>Chromosome-level genome assembly of true bugs.</title>
        <authorList>
            <person name="Ma L."/>
            <person name="Li H."/>
        </authorList>
    </citation>
    <scope>NUCLEOTIDE SEQUENCE [LARGE SCALE GENOMIC DNA]</scope>
    <source>
        <strain evidence="1">Lab_2022b</strain>
    </source>
</reference>
<evidence type="ECO:0000313" key="2">
    <source>
        <dbReference type="Proteomes" id="UP001461498"/>
    </source>
</evidence>
<keyword evidence="2" id="KW-1185">Reference proteome</keyword>
<protein>
    <submittedName>
        <fullName evidence="1">Uncharacterized protein</fullName>
    </submittedName>
</protein>
<organism evidence="1 2">
    <name type="scientific">Rhynocoris fuscipes</name>
    <dbReference type="NCBI Taxonomy" id="488301"/>
    <lineage>
        <taxon>Eukaryota</taxon>
        <taxon>Metazoa</taxon>
        <taxon>Ecdysozoa</taxon>
        <taxon>Arthropoda</taxon>
        <taxon>Hexapoda</taxon>
        <taxon>Insecta</taxon>
        <taxon>Pterygota</taxon>
        <taxon>Neoptera</taxon>
        <taxon>Paraneoptera</taxon>
        <taxon>Hemiptera</taxon>
        <taxon>Heteroptera</taxon>
        <taxon>Panheteroptera</taxon>
        <taxon>Cimicomorpha</taxon>
        <taxon>Reduviidae</taxon>
        <taxon>Harpactorinae</taxon>
        <taxon>Harpactorini</taxon>
        <taxon>Rhynocoris</taxon>
    </lineage>
</organism>
<gene>
    <name evidence="1" type="ORF">O3M35_003658</name>
</gene>
<sequence>MRTEKRMCSVMRERESGSREILIKGTRKPVNCLSSCSTQGCCDPILSSCPISCCPYQRYCSSSSGNCGLTANDYYCPPISTITTPKCINSYQTPCTTTFPLTKTTTKCKNCKICNKGGRTKCGCSGKKLKTKCGRRFNNKCRNCGSYATTGGNDLELLLGSSCCYPSTGYSPCSSCSGYSPCSSCSGYSPCSACSGYSPCSTCSGYSPYSSCPGYSPYSTCSGYSPCDLSYSGYYPCYSAGSSYPCCLSSYCSY</sequence>
<comment type="caution">
    <text evidence="1">The sequence shown here is derived from an EMBL/GenBank/DDBJ whole genome shotgun (WGS) entry which is preliminary data.</text>
</comment>
<proteinExistence type="predicted"/>
<name>A0AAW1CL42_9HEMI</name>
<evidence type="ECO:0000313" key="1">
    <source>
        <dbReference type="EMBL" id="KAK9499157.1"/>
    </source>
</evidence>
<dbReference type="Proteomes" id="UP001461498">
    <property type="component" value="Unassembled WGS sequence"/>
</dbReference>
<accession>A0AAW1CL42</accession>
<dbReference type="EMBL" id="JAPXFL010000012">
    <property type="protein sequence ID" value="KAK9499157.1"/>
    <property type="molecule type" value="Genomic_DNA"/>
</dbReference>